<geneLocation type="plasmid" evidence="2">
    <name>pamcp48-600</name>
</geneLocation>
<keyword evidence="1" id="KW-0614">Plasmid</keyword>
<organism evidence="1 2">
    <name type="scientific">Alteromonas mediterranea</name>
    <dbReference type="NCBI Taxonomy" id="314275"/>
    <lineage>
        <taxon>Bacteria</taxon>
        <taxon>Pseudomonadati</taxon>
        <taxon>Pseudomonadota</taxon>
        <taxon>Gammaproteobacteria</taxon>
        <taxon>Alteromonadales</taxon>
        <taxon>Alteromonadaceae</taxon>
        <taxon>Alteromonas/Salinimonas group</taxon>
        <taxon>Alteromonas</taxon>
    </lineage>
</organism>
<proteinExistence type="predicted"/>
<reference evidence="1 2" key="1">
    <citation type="submission" date="2016-11" db="EMBL/GenBank/DDBJ databases">
        <title>Networking in microbes: conjugative elements and plasmids in the genus Alteromonas.</title>
        <authorList>
            <person name="Lopez-Perez M."/>
            <person name="Ramon-Marco N."/>
            <person name="Rodriguez-Valera F."/>
        </authorList>
    </citation>
    <scope>NUCLEOTIDE SEQUENCE [LARGE SCALE GENOMIC DNA]</scope>
    <source>
        <strain evidence="1 2">CP48</strain>
        <plasmid evidence="2">pamcp48-600</plasmid>
    </source>
</reference>
<protein>
    <submittedName>
        <fullName evidence="1">Uncharacterized protein</fullName>
    </submittedName>
</protein>
<dbReference type="EMBL" id="CP018025">
    <property type="protein sequence ID" value="APD91921.1"/>
    <property type="molecule type" value="Genomic_DNA"/>
</dbReference>
<accession>A0AAC9NTR6</accession>
<name>A0AAC9NTR6_9ALTE</name>
<evidence type="ECO:0000313" key="2">
    <source>
        <dbReference type="Proteomes" id="UP000182101"/>
    </source>
</evidence>
<dbReference type="AlphaFoldDB" id="A0AAC9NTR6"/>
<sequence length="59" mass="6423">MNGNLTKPQKKALTMIPKGLHTEESLTTKGLSKIQLVSLASKAAITRQISNGQVMYVRP</sequence>
<gene>
    <name evidence="1" type="ORF">BM524_18550</name>
</gene>
<dbReference type="Proteomes" id="UP000182101">
    <property type="component" value="Plasmid pAMCP48-600"/>
</dbReference>
<evidence type="ECO:0000313" key="1">
    <source>
        <dbReference type="EMBL" id="APD91921.1"/>
    </source>
</evidence>